<evidence type="ECO:0000256" key="15">
    <source>
        <dbReference type="ARBA" id="ARBA00022990"/>
    </source>
</evidence>
<proteinExistence type="inferred from homology"/>
<evidence type="ECO:0000256" key="17">
    <source>
        <dbReference type="ARBA" id="ARBA00023054"/>
    </source>
</evidence>
<name>A0A672ZU54_9TELE</name>
<dbReference type="PANTHER" id="PTHR12436:SF3">
    <property type="entry name" value="GERMINAL-CENTER ASSOCIATED NUCLEAR PROTEIN"/>
    <property type="match status" value="1"/>
</dbReference>
<keyword evidence="9" id="KW-0963">Cytoplasm</keyword>
<gene>
    <name evidence="30" type="primary">mcm3ap</name>
</gene>
<organism evidence="30 31">
    <name type="scientific">Sphaeramia orbicularis</name>
    <name type="common">orbiculate cardinalfish</name>
    <dbReference type="NCBI Taxonomy" id="375764"/>
    <lineage>
        <taxon>Eukaryota</taxon>
        <taxon>Metazoa</taxon>
        <taxon>Chordata</taxon>
        <taxon>Craniata</taxon>
        <taxon>Vertebrata</taxon>
        <taxon>Euteleostomi</taxon>
        <taxon>Actinopterygii</taxon>
        <taxon>Neopterygii</taxon>
        <taxon>Teleostei</taxon>
        <taxon>Neoteleostei</taxon>
        <taxon>Acanthomorphata</taxon>
        <taxon>Gobiaria</taxon>
        <taxon>Kurtiformes</taxon>
        <taxon>Apogonoidei</taxon>
        <taxon>Apogonidae</taxon>
        <taxon>Apogoninae</taxon>
        <taxon>Sphaeramia</taxon>
    </lineage>
</organism>
<protein>
    <recommendedName>
        <fullName evidence="24">Germinal-center associated nuclear protein</fullName>
        <ecNumber evidence="5">2.3.1.48</ecNumber>
    </recommendedName>
</protein>
<feature type="region of interest" description="Disordered" evidence="27">
    <location>
        <begin position="625"/>
        <end position="683"/>
    </location>
</feature>
<keyword evidence="8" id="KW-0488">Methylation</keyword>
<keyword evidence="16" id="KW-0811">Translocation</keyword>
<dbReference type="CDD" id="cd12443">
    <property type="entry name" value="RRM_MCM3A_like"/>
    <property type="match status" value="1"/>
</dbReference>
<evidence type="ECO:0000256" key="9">
    <source>
        <dbReference type="ARBA" id="ARBA00022490"/>
    </source>
</evidence>
<dbReference type="Pfam" id="PF03399">
    <property type="entry name" value="SAC3_GANP"/>
    <property type="match status" value="1"/>
</dbReference>
<keyword evidence="17 26" id="KW-0175">Coiled coil</keyword>
<evidence type="ECO:0000256" key="18">
    <source>
        <dbReference type="ARBA" id="ARBA00023132"/>
    </source>
</evidence>
<feature type="region of interest" description="Disordered" evidence="27">
    <location>
        <begin position="288"/>
        <end position="332"/>
    </location>
</feature>
<evidence type="ECO:0000256" key="4">
    <source>
        <dbReference type="ARBA" id="ARBA00004642"/>
    </source>
</evidence>
<dbReference type="GO" id="GO:0005643">
    <property type="term" value="C:nuclear pore"/>
    <property type="evidence" value="ECO:0007669"/>
    <property type="project" value="UniProtKB-SubCell"/>
</dbReference>
<feature type="coiled-coil region" evidence="26">
    <location>
        <begin position="1301"/>
        <end position="1328"/>
    </location>
</feature>
<keyword evidence="7" id="KW-0158">Chromosome</keyword>
<dbReference type="InterPro" id="IPR005062">
    <property type="entry name" value="SAC3/GANP/THP3_conserved"/>
</dbReference>
<reference evidence="30" key="2">
    <citation type="submission" date="2025-08" db="UniProtKB">
        <authorList>
            <consortium name="Ensembl"/>
        </authorList>
    </citation>
    <scope>IDENTIFICATION</scope>
</reference>
<feature type="compositionally biased region" description="Basic and acidic residues" evidence="27">
    <location>
        <begin position="368"/>
        <end position="382"/>
    </location>
</feature>
<evidence type="ECO:0000256" key="26">
    <source>
        <dbReference type="SAM" id="Coils"/>
    </source>
</evidence>
<feature type="region of interest" description="Disordered" evidence="27">
    <location>
        <begin position="349"/>
        <end position="548"/>
    </location>
</feature>
<dbReference type="FunCoup" id="A0A672ZU54">
    <property type="interactions" value="2167"/>
</dbReference>
<keyword evidence="18" id="KW-0906">Nuclear pore complex</keyword>
<evidence type="ECO:0000256" key="7">
    <source>
        <dbReference type="ARBA" id="ARBA00022454"/>
    </source>
</evidence>
<dbReference type="SMART" id="SM00360">
    <property type="entry name" value="RRM"/>
    <property type="match status" value="1"/>
</dbReference>
<dbReference type="GO" id="GO:0006406">
    <property type="term" value="P:mRNA export from nucleus"/>
    <property type="evidence" value="ECO:0007669"/>
    <property type="project" value="TreeGrafter"/>
</dbReference>
<evidence type="ECO:0000256" key="5">
    <source>
        <dbReference type="ARBA" id="ARBA00013184"/>
    </source>
</evidence>
<keyword evidence="14" id="KW-0653">Protein transport</keyword>
<keyword evidence="11" id="KW-0808">Transferase</keyword>
<feature type="compositionally biased region" description="Basic residues" evidence="27">
    <location>
        <begin position="529"/>
        <end position="539"/>
    </location>
</feature>
<evidence type="ECO:0000256" key="14">
    <source>
        <dbReference type="ARBA" id="ARBA00022927"/>
    </source>
</evidence>
<dbReference type="SUPFAM" id="SSF54928">
    <property type="entry name" value="RNA-binding domain, RBD"/>
    <property type="match status" value="1"/>
</dbReference>
<dbReference type="Proteomes" id="UP000472271">
    <property type="component" value="Chromosome 16"/>
</dbReference>
<evidence type="ECO:0000256" key="16">
    <source>
        <dbReference type="ARBA" id="ARBA00023010"/>
    </source>
</evidence>
<dbReference type="Pfam" id="PF16769">
    <property type="entry name" value="MCM3AP_GANP"/>
    <property type="match status" value="1"/>
</dbReference>
<dbReference type="Gene3D" id="1.25.40.990">
    <property type="match status" value="1"/>
</dbReference>
<evidence type="ECO:0000256" key="13">
    <source>
        <dbReference type="ARBA" id="ARBA00022859"/>
    </source>
</evidence>
<reference evidence="30" key="3">
    <citation type="submission" date="2025-09" db="UniProtKB">
        <authorList>
            <consortium name="Ensembl"/>
        </authorList>
    </citation>
    <scope>IDENTIFICATION</scope>
</reference>
<evidence type="ECO:0000256" key="10">
    <source>
        <dbReference type="ARBA" id="ARBA00022553"/>
    </source>
</evidence>
<feature type="compositionally biased region" description="Basic and acidic residues" evidence="27">
    <location>
        <begin position="643"/>
        <end position="655"/>
    </location>
</feature>
<dbReference type="FunFam" id="1.25.40.990:FF:000003">
    <property type="entry name" value="germinal-center associated nuclear protein isoform X2"/>
    <property type="match status" value="1"/>
</dbReference>
<dbReference type="Gene3D" id="3.30.70.330">
    <property type="match status" value="1"/>
</dbReference>
<feature type="compositionally biased region" description="Basic and acidic residues" evidence="27">
    <location>
        <begin position="480"/>
        <end position="489"/>
    </location>
</feature>
<feature type="compositionally biased region" description="Polar residues" evidence="27">
    <location>
        <begin position="154"/>
        <end position="184"/>
    </location>
</feature>
<dbReference type="InterPro" id="IPR045107">
    <property type="entry name" value="SAC3/GANP/THP3"/>
</dbReference>
<comment type="catalytic activity">
    <reaction evidence="22">
        <text>L-lysyl-[histone] + acetyl-CoA = N(6)-acetyl-L-lysyl-[histone] + CoA + H(+)</text>
        <dbReference type="Rhea" id="RHEA:21992"/>
        <dbReference type="Rhea" id="RHEA-COMP:9845"/>
        <dbReference type="Rhea" id="RHEA-COMP:11338"/>
        <dbReference type="ChEBI" id="CHEBI:15378"/>
        <dbReference type="ChEBI" id="CHEBI:29969"/>
        <dbReference type="ChEBI" id="CHEBI:57287"/>
        <dbReference type="ChEBI" id="CHEBI:57288"/>
        <dbReference type="ChEBI" id="CHEBI:61930"/>
        <dbReference type="EC" id="2.3.1.48"/>
    </reaction>
    <physiologicalReaction direction="left-to-right" evidence="22">
        <dbReference type="Rhea" id="RHEA:21993"/>
    </physiologicalReaction>
</comment>
<comment type="function">
    <text evidence="23">As a component of the TREX-2 complex, involved in the export of mRNAs to the cytoplasm through the nuclear pores. Through the acetylation of histones, affects the assembly of nucleosomes at immunoglobulin variable region genes and promotes the recruitment and positioning of transcription complex to favor DNA cytosine deaminase AICDA/AID targeting, hence promoting somatic hypermutations.</text>
</comment>
<feature type="compositionally biased region" description="Polar residues" evidence="27">
    <location>
        <begin position="30"/>
        <end position="68"/>
    </location>
</feature>
<feature type="compositionally biased region" description="Polar residues" evidence="27">
    <location>
        <begin position="232"/>
        <end position="245"/>
    </location>
</feature>
<keyword evidence="31" id="KW-1185">Reference proteome</keyword>
<comment type="similarity">
    <text evidence="21">Belongs to the SAC3 family.</text>
</comment>
<dbReference type="InterPro" id="IPR000717">
    <property type="entry name" value="PCI_dom"/>
</dbReference>
<feature type="domain" description="RRM" evidence="28">
    <location>
        <begin position="556"/>
        <end position="627"/>
    </location>
</feature>
<feature type="compositionally biased region" description="Polar residues" evidence="27">
    <location>
        <begin position="672"/>
        <end position="682"/>
    </location>
</feature>
<keyword evidence="20" id="KW-0012">Acyltransferase</keyword>
<evidence type="ECO:0000256" key="8">
    <source>
        <dbReference type="ARBA" id="ARBA00022481"/>
    </source>
</evidence>
<dbReference type="InterPro" id="IPR035979">
    <property type="entry name" value="RBD_domain_sf"/>
</dbReference>
<dbReference type="GO" id="GO:0003723">
    <property type="term" value="F:RNA binding"/>
    <property type="evidence" value="ECO:0007669"/>
    <property type="project" value="UniProtKB-UniRule"/>
</dbReference>
<evidence type="ECO:0000256" key="3">
    <source>
        <dbReference type="ARBA" id="ARBA00004567"/>
    </source>
</evidence>
<feature type="domain" description="PCI" evidence="29">
    <location>
        <begin position="901"/>
        <end position="1085"/>
    </location>
</feature>
<dbReference type="GO" id="GO:0005654">
    <property type="term" value="C:nucleoplasm"/>
    <property type="evidence" value="ECO:0007669"/>
    <property type="project" value="UniProtKB-SubCell"/>
</dbReference>
<evidence type="ECO:0000256" key="25">
    <source>
        <dbReference type="PROSITE-ProRule" id="PRU00176"/>
    </source>
</evidence>
<evidence type="ECO:0000256" key="20">
    <source>
        <dbReference type="ARBA" id="ARBA00023315"/>
    </source>
</evidence>
<dbReference type="Gene3D" id="6.10.250.1340">
    <property type="match status" value="1"/>
</dbReference>
<feature type="region of interest" description="Disordered" evidence="27">
    <location>
        <begin position="2077"/>
        <end position="2109"/>
    </location>
</feature>
<dbReference type="InterPro" id="IPR000504">
    <property type="entry name" value="RRM_dom"/>
</dbReference>
<dbReference type="GO" id="GO:0070390">
    <property type="term" value="C:transcription export complex 2"/>
    <property type="evidence" value="ECO:0007669"/>
    <property type="project" value="TreeGrafter"/>
</dbReference>
<dbReference type="GO" id="GO:0061733">
    <property type="term" value="F:protein-lysine-acetyltransferase activity"/>
    <property type="evidence" value="ECO:0007669"/>
    <property type="project" value="UniProtKB-EC"/>
</dbReference>
<evidence type="ECO:0000256" key="22">
    <source>
        <dbReference type="ARBA" id="ARBA00048940"/>
    </source>
</evidence>
<feature type="region of interest" description="Disordered" evidence="27">
    <location>
        <begin position="232"/>
        <end position="257"/>
    </location>
</feature>
<evidence type="ECO:0000256" key="11">
    <source>
        <dbReference type="ARBA" id="ARBA00022679"/>
    </source>
</evidence>
<dbReference type="PROSITE" id="PS50102">
    <property type="entry name" value="RRM"/>
    <property type="match status" value="1"/>
</dbReference>
<evidence type="ECO:0000256" key="27">
    <source>
        <dbReference type="SAM" id="MobiDB-lite"/>
    </source>
</evidence>
<dbReference type="PANTHER" id="PTHR12436">
    <property type="entry name" value="80 KDA MCM3-ASSOCIATED PROTEIN"/>
    <property type="match status" value="1"/>
</dbReference>
<dbReference type="EC" id="2.3.1.48" evidence="5"/>
<dbReference type="InterPro" id="IPR031907">
    <property type="entry name" value="MCM3AP_GANP"/>
</dbReference>
<feature type="compositionally biased region" description="Polar residues" evidence="27">
    <location>
        <begin position="76"/>
        <end position="89"/>
    </location>
</feature>
<evidence type="ECO:0000256" key="19">
    <source>
        <dbReference type="ARBA" id="ARBA00023242"/>
    </source>
</evidence>
<dbReference type="Pfam" id="PF00076">
    <property type="entry name" value="RRM_1"/>
    <property type="match status" value="1"/>
</dbReference>
<keyword evidence="13" id="KW-0391">Immunity</keyword>
<feature type="compositionally biased region" description="Low complexity" evidence="27">
    <location>
        <begin position="496"/>
        <end position="510"/>
    </location>
</feature>
<evidence type="ECO:0000256" key="21">
    <source>
        <dbReference type="ARBA" id="ARBA00038443"/>
    </source>
</evidence>
<feature type="region of interest" description="Disordered" evidence="27">
    <location>
        <begin position="1180"/>
        <end position="1239"/>
    </location>
</feature>
<sequence length="2144" mass="236153">MNPPNPFGNPQIGAFHTPSNAVKTGPFPSFGQQSSSNQPQNVGFFQSGTFGQSSALNQPSSHGSSMFGQTAALGQPTAQSSTLQPTLSQPPAFEHSSLGLSNPGFGGNATPAFGQTGRLNQTLVFGQSSAFSQAPGFGQQAPGFGKQPPGFGQSSGLGNTLMSSGSSSALGQTQPLSFGQSFGQHSSTTVTTGTFGAAQNITQSKGFGSSEFSFKPANEALFKPIFSASPESANRQTTSMSSSPFGSTASQASSGSLATTGTSTTGFSLLSGAKSNLVGFSFSQPAAAPSVSAQNNPLSTGSSSTSSSSPMFTFSQPAAAPSSSSNNVTTTQLTSPSSFNFSAKTLQPQANPFFGGSGFGRPSPFGDTKSKVDMTTDEKASSPDDTGTTDISVNFSKSTKRKGFTPAPVPGQEEPATEGDDQEEADRDAPRQPPKRPLMRSRGPPGGLFSRALSSLRKDVTNPVRGDGQRETQQQASEWEETKDVKGEENVQAQEAQLTGATGTVQTTAGDILESTEESDAAKTSDLKRKPRSPARRAVRRESTESLGGISPGDCTTLYCKNVPVPLNKRDTLLKHFAKFGKVSKIYCKPAKKLAIVHFEDNASAAKAKKNGKMLHKHELLLFWQRKKQSPGDKTNRPSLRQEAAEEQRQEDTETKVVSSPLKRPPLRAEAVTSTVPFSHSSPVKKLPVAKSLHFDSEPQKENSTDNQSSERLVSFSFLNLIGQVAETAEDKYRLLEQRDKILRQGRPKRSDLNLSKVFVGTCPDMCPEKERYMRETRNQLSVFEVIPNTEMVDHAAAIKEYSRSSADQEEPLPHDLRPLPVLSMTMDYLVTQIMDQGHDNFRDWYDFVWNRTRGIRKDITQQHLCCPNTVMLIEKCTRFHVHCAHHLCEEHMSSFDAKINNENMTKCLQSLKEMYQDLATRHVYCPREAEFRQYSVLLKLNDGDILREVQQFRDEVRNSPEVTFAVQAFAAVNSNNFVRFFKLVKAASYLASCLLHRYFNQVRTKALKTLNMAHTVGPRSTLFPVDDIVRMLMFRCAAEAADFIQQYGLNVSDGMVELNRTAYQEPDLPLSLKKSEVILAKKTVLIGEVVNGGSLPNPPQHQPVRSFDSQNKYCGETSLTEIPQSQFKAVSAKVEAKVPPSADILTTAQDIPAVFTLPPAVLGPTPAVLRPTPAVLEPTPAVLGPTPAVLGPTPAAPDQTREPSEMPLSSSQPEEGPQLFLPVSQPQPVRTPPPKPKVEYSNEDILAELNGVIEEVVEEAVWEVAEGGASYTTVALLESSAEVESLLSEVLGQMLQEISSTEIQLEEERVAEEKRKLEEARRRQEHEAFLTQFSFSLCSEIIHQVLDETIHETAASEIQQAVNEKAEHVAKCTEQVCTSLVEETLDADIAVLVEEILDVELQRILKYIKRWRDVVAVRRQLKRQMRAFPAAPCCVDPRFKLKALAPSAPEHPSLAELAHGRVNLGNAGTLAVSSTRLLKMRQEAVHKMRVHYYYQKLLDETVWTPLDLPTLVMKNTPDPPERIFWKALLLLPSDHDSRDNLTDRILSDWLETKLAGGQGSDVDERTPDGTLQTLYVTNSVQDDGESIHKVHISVKASRGPLNEDSLSKMEDCGDLQGTGALILLLPTLSVLTQGEQDLPLLSALLQLKQLQQASSWCSPVPLVILVPGQNSDTEDTQKLDEVLMLHTLVKEGLISQYTFLFIPETTSDLQASKQLNQALCWLLARAPPHFPLSCQTLVQLIETSLSTEFTCRLYSHRQERAAAGLPPQHPAPVIQLFNAVLSYVADTVSSQELSRLSWPPYEFCLPHTRDFVPHLGWNSVQHHAWLRKAILSLQLPQWEDFCPTGSWSELCSSIFRFATQIQVSPCSQPLLMSQLENLLERARKRRTTGSKLTLGNWTDRDENMSPAFDQIPWDDILVICIDYKLKDWQIPEPPVCEDAVTEDGAILVYFNSKALTGFQPPEEWTQAVRQTHREKYQENKGVSAAACASPSSLSLRQRLFQSPEGPVKAPEASLVISHTPTAQELLAHNVLQSLQKEKAESKRIMEQFECWRDGDPLDYLYTPLFIPSSTLLSTPTTMLRPPTAKTKDTVPEEELSESADWPPSPTESMAQRLKNLQRQITARQEEELAFRLQLNGLLNIVDD</sequence>
<keyword evidence="19" id="KW-0539">Nucleus</keyword>
<dbReference type="InterPro" id="IPR034265">
    <property type="entry name" value="MCM3AP_RRM"/>
</dbReference>
<dbReference type="InterPro" id="IPR031910">
    <property type="entry name" value="GANP_CID_dom"/>
</dbReference>
<dbReference type="GO" id="GO:0005694">
    <property type="term" value="C:chromosome"/>
    <property type="evidence" value="ECO:0007669"/>
    <property type="project" value="UniProtKB-SubCell"/>
</dbReference>
<evidence type="ECO:0000313" key="31">
    <source>
        <dbReference type="Proteomes" id="UP000472271"/>
    </source>
</evidence>
<dbReference type="PROSITE" id="PS50250">
    <property type="entry name" value="PCI"/>
    <property type="match status" value="1"/>
</dbReference>
<evidence type="ECO:0000259" key="28">
    <source>
        <dbReference type="PROSITE" id="PS50102"/>
    </source>
</evidence>
<dbReference type="InParanoid" id="A0A672ZU54"/>
<evidence type="ECO:0000256" key="23">
    <source>
        <dbReference type="ARBA" id="ARBA00055631"/>
    </source>
</evidence>
<reference evidence="30" key="1">
    <citation type="submission" date="2019-06" db="EMBL/GenBank/DDBJ databases">
        <authorList>
            <consortium name="Wellcome Sanger Institute Data Sharing"/>
        </authorList>
    </citation>
    <scope>NUCLEOTIDE SEQUENCE [LARGE SCALE GENOMIC DNA]</scope>
</reference>
<keyword evidence="10" id="KW-0597">Phosphoprotein</keyword>
<feature type="compositionally biased region" description="Acidic residues" evidence="27">
    <location>
        <begin position="415"/>
        <end position="426"/>
    </location>
</feature>
<evidence type="ECO:0000256" key="6">
    <source>
        <dbReference type="ARBA" id="ARBA00022448"/>
    </source>
</evidence>
<feature type="compositionally biased region" description="Polar residues" evidence="27">
    <location>
        <begin position="383"/>
        <end position="397"/>
    </location>
</feature>
<evidence type="ECO:0000259" key="29">
    <source>
        <dbReference type="PROSITE" id="PS50250"/>
    </source>
</evidence>
<dbReference type="Pfam" id="PF16766">
    <property type="entry name" value="CID_GANP"/>
    <property type="match status" value="1"/>
</dbReference>
<dbReference type="InterPro" id="IPR012677">
    <property type="entry name" value="Nucleotide-bd_a/b_plait_sf"/>
</dbReference>
<evidence type="ECO:0000256" key="1">
    <source>
        <dbReference type="ARBA" id="ARBA00004286"/>
    </source>
</evidence>
<keyword evidence="12" id="KW-0509">mRNA transport</keyword>
<comment type="subcellular location">
    <subcellularLocation>
        <location evidence="1">Chromosome</location>
    </subcellularLocation>
    <subcellularLocation>
        <location evidence="2">Cytoplasm</location>
    </subcellularLocation>
    <subcellularLocation>
        <location evidence="3">Nucleus</location>
        <location evidence="3">Nuclear pore complex</location>
    </subcellularLocation>
    <subcellularLocation>
        <location evidence="4">Nucleus</location>
        <location evidence="4">Nucleoplasm</location>
    </subcellularLocation>
</comment>
<dbReference type="Ensembl" id="ENSSORT00005020505.1">
    <property type="protein sequence ID" value="ENSSORP00005019942.1"/>
    <property type="gene ID" value="ENSSORG00005009735.1"/>
</dbReference>
<keyword evidence="15" id="KW-0007">Acetylation</keyword>
<evidence type="ECO:0000256" key="2">
    <source>
        <dbReference type="ARBA" id="ARBA00004496"/>
    </source>
</evidence>
<feature type="region of interest" description="Disordered" evidence="27">
    <location>
        <begin position="139"/>
        <end position="184"/>
    </location>
</feature>
<keyword evidence="6" id="KW-0813">Transport</keyword>
<feature type="compositionally biased region" description="Low complexity" evidence="27">
    <location>
        <begin position="139"/>
        <end position="152"/>
    </location>
</feature>
<accession>A0A672ZU54</accession>
<evidence type="ECO:0000256" key="24">
    <source>
        <dbReference type="ARBA" id="ARBA00069544"/>
    </source>
</evidence>
<dbReference type="GO" id="GO:0005737">
    <property type="term" value="C:cytoplasm"/>
    <property type="evidence" value="ECO:0007669"/>
    <property type="project" value="UniProtKB-SubCell"/>
</dbReference>
<feature type="compositionally biased region" description="Low complexity" evidence="27">
    <location>
        <begin position="246"/>
        <end position="257"/>
    </location>
</feature>
<evidence type="ECO:0000256" key="12">
    <source>
        <dbReference type="ARBA" id="ARBA00022816"/>
    </source>
</evidence>
<keyword evidence="25" id="KW-0694">RNA-binding</keyword>
<feature type="region of interest" description="Disordered" evidence="27">
    <location>
        <begin position="1"/>
        <end position="113"/>
    </location>
</feature>
<dbReference type="GO" id="GO:0002376">
    <property type="term" value="P:immune system process"/>
    <property type="evidence" value="ECO:0007669"/>
    <property type="project" value="UniProtKB-KW"/>
</dbReference>
<evidence type="ECO:0000313" key="30">
    <source>
        <dbReference type="Ensembl" id="ENSSORP00005019942.1"/>
    </source>
</evidence>
<dbReference type="GO" id="GO:0015031">
    <property type="term" value="P:protein transport"/>
    <property type="evidence" value="ECO:0007669"/>
    <property type="project" value="UniProtKB-KW"/>
</dbReference>